<evidence type="ECO:0000256" key="1">
    <source>
        <dbReference type="ARBA" id="ARBA00023125"/>
    </source>
</evidence>
<feature type="domain" description="HTH cro/C1-type" evidence="2">
    <location>
        <begin position="11"/>
        <end position="65"/>
    </location>
</feature>
<dbReference type="InterPro" id="IPR001387">
    <property type="entry name" value="Cro/C1-type_HTH"/>
</dbReference>
<dbReference type="InterPro" id="IPR010982">
    <property type="entry name" value="Lambda_DNA-bd_dom_sf"/>
</dbReference>
<dbReference type="PROSITE" id="PS50943">
    <property type="entry name" value="HTH_CROC1"/>
    <property type="match status" value="1"/>
</dbReference>
<dbReference type="PANTHER" id="PTHR46797:SF25">
    <property type="entry name" value="TRANSCRIPTIONAL REGULATOR"/>
    <property type="match status" value="1"/>
</dbReference>
<name>A0AA97D9Y1_9FIRM</name>
<gene>
    <name evidence="3" type="ORF">PXC00_03515</name>
</gene>
<proteinExistence type="predicted"/>
<dbReference type="GO" id="GO:0003677">
    <property type="term" value="F:DNA binding"/>
    <property type="evidence" value="ECO:0007669"/>
    <property type="project" value="UniProtKB-KW"/>
</dbReference>
<dbReference type="EMBL" id="CP135996">
    <property type="protein sequence ID" value="WOC32959.1"/>
    <property type="molecule type" value="Genomic_DNA"/>
</dbReference>
<dbReference type="Gene3D" id="2.60.120.10">
    <property type="entry name" value="Jelly Rolls"/>
    <property type="match status" value="1"/>
</dbReference>
<dbReference type="SUPFAM" id="SSF47413">
    <property type="entry name" value="lambda repressor-like DNA-binding domains"/>
    <property type="match status" value="1"/>
</dbReference>
<dbReference type="CDD" id="cd00093">
    <property type="entry name" value="HTH_XRE"/>
    <property type="match status" value="1"/>
</dbReference>
<sequence length="200" mass="22500">MNANAAIGAKVKELRTQKKHTLKQLSEASGLSIGFLSQFERGISSIALDSLEKVAQVLEVPLSVLFEESGGLLSKDPVVHGVDLQPSKVSNQIYQYLLKRPEEEFTMLPRLFVLMPFENQEELPEMYTHDGEEFVYVLEGVVTFFLEAESYVLYPGDSIHIHSRQRHNWMNRTTRIARLLTVNTPNPLPPAGSEDTAEDA</sequence>
<dbReference type="GO" id="GO:0005829">
    <property type="term" value="C:cytosol"/>
    <property type="evidence" value="ECO:0007669"/>
    <property type="project" value="TreeGrafter"/>
</dbReference>
<reference evidence="3" key="1">
    <citation type="submission" date="2023-09" db="EMBL/GenBank/DDBJ databases">
        <authorList>
            <person name="Zeng C."/>
        </authorList>
    </citation>
    <scope>NUCLEOTIDE SEQUENCE</scope>
    <source>
        <strain evidence="3">ZCY20-5</strain>
    </source>
</reference>
<evidence type="ECO:0000259" key="2">
    <source>
        <dbReference type="PROSITE" id="PS50943"/>
    </source>
</evidence>
<dbReference type="Proteomes" id="UP001300604">
    <property type="component" value="Chromosome"/>
</dbReference>
<reference evidence="3" key="2">
    <citation type="submission" date="2024-06" db="EMBL/GenBank/DDBJ databases">
        <title>Caproicibacterium argilliputei sp. nov, a novel caproic acid producing anaerobic bacterium isolated from pit mud.</title>
        <authorList>
            <person name="Xia S."/>
        </authorList>
    </citation>
    <scope>NUCLEOTIDE SEQUENCE</scope>
    <source>
        <strain evidence="3">ZCY20-5</strain>
    </source>
</reference>
<accession>A0AA97D9Y1</accession>
<keyword evidence="4" id="KW-1185">Reference proteome</keyword>
<keyword evidence="1" id="KW-0238">DNA-binding</keyword>
<dbReference type="PANTHER" id="PTHR46797">
    <property type="entry name" value="HTH-TYPE TRANSCRIPTIONAL REGULATOR"/>
    <property type="match status" value="1"/>
</dbReference>
<dbReference type="InterPro" id="IPR011051">
    <property type="entry name" value="RmlC_Cupin_sf"/>
</dbReference>
<dbReference type="Pfam" id="PF01381">
    <property type="entry name" value="HTH_3"/>
    <property type="match status" value="1"/>
</dbReference>
<dbReference type="InterPro" id="IPR014710">
    <property type="entry name" value="RmlC-like_jellyroll"/>
</dbReference>
<evidence type="ECO:0000313" key="4">
    <source>
        <dbReference type="Proteomes" id="UP001300604"/>
    </source>
</evidence>
<evidence type="ECO:0000313" key="3">
    <source>
        <dbReference type="EMBL" id="WOC32959.1"/>
    </source>
</evidence>
<dbReference type="Pfam" id="PF07883">
    <property type="entry name" value="Cupin_2"/>
    <property type="match status" value="1"/>
</dbReference>
<organism evidence="3 4">
    <name type="scientific">Caproicibacterium argilliputei</name>
    <dbReference type="NCBI Taxonomy" id="3030016"/>
    <lineage>
        <taxon>Bacteria</taxon>
        <taxon>Bacillati</taxon>
        <taxon>Bacillota</taxon>
        <taxon>Clostridia</taxon>
        <taxon>Eubacteriales</taxon>
        <taxon>Oscillospiraceae</taxon>
        <taxon>Caproicibacterium</taxon>
    </lineage>
</organism>
<dbReference type="SUPFAM" id="SSF51182">
    <property type="entry name" value="RmlC-like cupins"/>
    <property type="match status" value="1"/>
</dbReference>
<dbReference type="SMART" id="SM00530">
    <property type="entry name" value="HTH_XRE"/>
    <property type="match status" value="1"/>
</dbReference>
<dbReference type="Gene3D" id="1.10.260.40">
    <property type="entry name" value="lambda repressor-like DNA-binding domains"/>
    <property type="match status" value="1"/>
</dbReference>
<dbReference type="InterPro" id="IPR050807">
    <property type="entry name" value="TransReg_Diox_bact_type"/>
</dbReference>
<dbReference type="RefSeq" id="WP_275846684.1">
    <property type="nucleotide sequence ID" value="NZ_CP135996.1"/>
</dbReference>
<dbReference type="GO" id="GO:0003700">
    <property type="term" value="F:DNA-binding transcription factor activity"/>
    <property type="evidence" value="ECO:0007669"/>
    <property type="project" value="TreeGrafter"/>
</dbReference>
<dbReference type="AlphaFoldDB" id="A0AA97D9Y1"/>
<dbReference type="CDD" id="cd02209">
    <property type="entry name" value="cupin_XRE_C"/>
    <property type="match status" value="1"/>
</dbReference>
<protein>
    <submittedName>
        <fullName evidence="3">XRE family transcriptional regulator</fullName>
    </submittedName>
</protein>
<dbReference type="KEGG" id="carl:PXC00_03515"/>
<dbReference type="InterPro" id="IPR013096">
    <property type="entry name" value="Cupin_2"/>
</dbReference>